<evidence type="ECO:0000313" key="13">
    <source>
        <dbReference type="Proteomes" id="UP000035680"/>
    </source>
</evidence>
<organism evidence="13 14">
    <name type="scientific">Strongyloides venezuelensis</name>
    <name type="common">Threadworm</name>
    <dbReference type="NCBI Taxonomy" id="75913"/>
    <lineage>
        <taxon>Eukaryota</taxon>
        <taxon>Metazoa</taxon>
        <taxon>Ecdysozoa</taxon>
        <taxon>Nematoda</taxon>
        <taxon>Chromadorea</taxon>
        <taxon>Rhabditida</taxon>
        <taxon>Tylenchina</taxon>
        <taxon>Panagrolaimomorpha</taxon>
        <taxon>Strongyloidoidea</taxon>
        <taxon>Strongyloididae</taxon>
        <taxon>Strongyloides</taxon>
    </lineage>
</organism>
<dbReference type="NCBIfam" id="TIGR00834">
    <property type="entry name" value="ae"/>
    <property type="match status" value="1"/>
</dbReference>
<dbReference type="PANTHER" id="PTHR11453">
    <property type="entry name" value="ANION EXCHANGE PROTEIN"/>
    <property type="match status" value="1"/>
</dbReference>
<evidence type="ECO:0000256" key="10">
    <source>
        <dbReference type="SAM" id="MobiDB-lite"/>
    </source>
</evidence>
<feature type="transmembrane region" description="Helical" evidence="9">
    <location>
        <begin position="527"/>
        <end position="552"/>
    </location>
</feature>
<sequence length="1000" mass="113756">MSRSRLSSSDGEKNKKELKVNKKISIIETYNNHEKYDLLKNVFLKSQNVFVGNQDDGFKGSLKNLIENIKVPTPPIMSELLLYKEILYDSGDFETLWYESSRHIKYCQVVEGEGTRLSKPFITLMNIQSLFQIRNCFKKGVILLDSTVNSYKDLIDNVTNVCRQRNIIDDEECTLLRSIFSAPKYHFVNNKLRYIDRDSRYSGNNEAKFIDSSDDDGSIKEELDERVSLKDDKEEDDRFMSKLQPNTESSIIMCGVVRRLTHPVCIFVRLKTKTQFYPEIPSHPVPTRFVFILLTPNENYKHELLYIGRTLCALLADDIFKNVVYNCTTNSIICEAIDEFVSQIISIPPKQLNIYNTRLDPIEDKSIEGRKIGIAALNEEDDDNEIFEDYENNMDNIDMSLDYQLIRTGKIFGGLVKDIKRKSPNFFSDFSDFFKGRFGQSLASTFFIFFAALTSALTFGAVMEIALNKEMAAIENILACAICGVIFGLLSGQPLNILTATGPTLAFETIIFSFSKTHNWDFLPFRFWVGLSIAIYLTIFIAFDLCTLVSLITRYTEEAFTILIGIVFILQALKDLIAIGHSYPIQKNIHQIFESPCLCNLTGTTLIHKLKKVKNFDPSSCLAIGGQPHGLMCDYKPDIFLFSIILTSITVFIAYLLTALRHSNFFSSKIRQSLSDFNIVIAITVSTILSIVVGLDVPTLKIPETFKPTKDRSWIINPLIFDTYETYLYAGLLGICYSILIMLDQQITSAIINKKDHLLRKGNGYHLDLIIVAVLIVICATFGLPFYIANTVISLMHVESLKIYTTCNAPGEKAQLLGIKEQRLTSIIPHIIIGFSVSLTAIIKLVPLPVLIGVFLYMGIISLSSLQFVQRLRLFFIPIKHQPDLPWLRNMPMYRVHLFTVTQIVCLTGLFLVKYNKTTSMIFPLMIVLIIIIRLTILKVLFKERELLSLDGNPPKLKEILQPKTALDIIEERMKYSMMKRSGSKDSLKLPNSNTNLNLL</sequence>
<dbReference type="InterPro" id="IPR013769">
    <property type="entry name" value="Band3_cytoplasmic_dom"/>
</dbReference>
<feature type="compositionally biased region" description="Polar residues" evidence="10">
    <location>
        <begin position="990"/>
        <end position="1000"/>
    </location>
</feature>
<dbReference type="WBParaSite" id="SVE_0696900.1">
    <property type="protein sequence ID" value="SVE_0696900.1"/>
    <property type="gene ID" value="SVE_0696900"/>
</dbReference>
<evidence type="ECO:0000259" key="12">
    <source>
        <dbReference type="Pfam" id="PF07565"/>
    </source>
</evidence>
<feature type="transmembrane region" description="Helical" evidence="9">
    <location>
        <begin position="921"/>
        <end position="942"/>
    </location>
</feature>
<evidence type="ECO:0000256" key="6">
    <source>
        <dbReference type="ARBA" id="ARBA00022989"/>
    </source>
</evidence>
<feature type="transmembrane region" description="Helical" evidence="9">
    <location>
        <begin position="559"/>
        <end position="579"/>
    </location>
</feature>
<feature type="transmembrane region" description="Helical" evidence="9">
    <location>
        <begin position="765"/>
        <end position="788"/>
    </location>
</feature>
<name>A0A0K0FDP3_STRVS</name>
<feature type="transmembrane region" description="Helical" evidence="9">
    <location>
        <begin position="848"/>
        <end position="869"/>
    </location>
</feature>
<dbReference type="Proteomes" id="UP000035680">
    <property type="component" value="Unassembled WGS sequence"/>
</dbReference>
<feature type="transmembrane region" description="Helical" evidence="9">
    <location>
        <begin position="727"/>
        <end position="744"/>
    </location>
</feature>
<evidence type="ECO:0000256" key="8">
    <source>
        <dbReference type="ARBA" id="ARBA00023136"/>
    </source>
</evidence>
<feature type="transmembrane region" description="Helical" evidence="9">
    <location>
        <begin position="896"/>
        <end position="915"/>
    </location>
</feature>
<evidence type="ECO:0000259" key="11">
    <source>
        <dbReference type="Pfam" id="PF00955"/>
    </source>
</evidence>
<dbReference type="STRING" id="75913.A0A0K0FDP3"/>
<dbReference type="SUPFAM" id="SSF55804">
    <property type="entry name" value="Phoshotransferase/anion transport protein"/>
    <property type="match status" value="1"/>
</dbReference>
<reference evidence="13" key="1">
    <citation type="submission" date="2014-07" db="EMBL/GenBank/DDBJ databases">
        <authorList>
            <person name="Martin A.A"/>
            <person name="De Silva N."/>
        </authorList>
    </citation>
    <scope>NUCLEOTIDE SEQUENCE</scope>
</reference>
<keyword evidence="13" id="KW-1185">Reference proteome</keyword>
<protein>
    <recommendedName>
        <fullName evidence="9">Anion exchange protein</fullName>
    </recommendedName>
</protein>
<dbReference type="GO" id="GO:0005886">
    <property type="term" value="C:plasma membrane"/>
    <property type="evidence" value="ECO:0007669"/>
    <property type="project" value="UniProtKB-SubCell"/>
</dbReference>
<dbReference type="GO" id="GO:0008510">
    <property type="term" value="F:sodium:bicarbonate symporter activity"/>
    <property type="evidence" value="ECO:0007669"/>
    <property type="project" value="TreeGrafter"/>
</dbReference>
<feature type="transmembrane region" description="Helical" evidence="9">
    <location>
        <begin position="677"/>
        <end position="695"/>
    </location>
</feature>
<accession>A0A0K0FDP3</accession>
<keyword evidence="7 9" id="KW-0406">Ion transport</keyword>
<feature type="transmembrane region" description="Helical" evidence="9">
    <location>
        <begin position="473"/>
        <end position="490"/>
    </location>
</feature>
<evidence type="ECO:0000256" key="3">
    <source>
        <dbReference type="ARBA" id="ARBA00022448"/>
    </source>
</evidence>
<keyword evidence="6 9" id="KW-1133">Transmembrane helix</keyword>
<dbReference type="GO" id="GO:0008509">
    <property type="term" value="F:monoatomic anion transmembrane transporter activity"/>
    <property type="evidence" value="ECO:0007669"/>
    <property type="project" value="InterPro"/>
</dbReference>
<evidence type="ECO:0000256" key="7">
    <source>
        <dbReference type="ARBA" id="ARBA00023065"/>
    </source>
</evidence>
<dbReference type="Gene3D" id="1.10.287.570">
    <property type="entry name" value="Helical hairpin bin"/>
    <property type="match status" value="1"/>
</dbReference>
<keyword evidence="4" id="KW-1003">Cell membrane</keyword>
<dbReference type="Pfam" id="PF07565">
    <property type="entry name" value="Band_3_cyto"/>
    <property type="match status" value="1"/>
</dbReference>
<dbReference type="GO" id="GO:0051453">
    <property type="term" value="P:regulation of intracellular pH"/>
    <property type="evidence" value="ECO:0007669"/>
    <property type="project" value="TreeGrafter"/>
</dbReference>
<dbReference type="InterPro" id="IPR003020">
    <property type="entry name" value="HCO3_transpt_euk"/>
</dbReference>
<feature type="transmembrane region" description="Helical" evidence="9">
    <location>
        <begin position="445"/>
        <end position="467"/>
    </location>
</feature>
<dbReference type="InterPro" id="IPR011531">
    <property type="entry name" value="HCO3_transpt-like_TM_dom"/>
</dbReference>
<dbReference type="GO" id="GO:0005452">
    <property type="term" value="F:solute:inorganic anion antiporter activity"/>
    <property type="evidence" value="ECO:0007669"/>
    <property type="project" value="InterPro"/>
</dbReference>
<proteinExistence type="inferred from homology"/>
<dbReference type="InterPro" id="IPR016152">
    <property type="entry name" value="PTrfase/Anion_transptr"/>
</dbReference>
<dbReference type="Gene3D" id="3.40.930.10">
    <property type="entry name" value="Mannitol-specific EII, Chain A"/>
    <property type="match status" value="1"/>
</dbReference>
<dbReference type="Pfam" id="PF00955">
    <property type="entry name" value="HCO3_cotransp"/>
    <property type="match status" value="1"/>
</dbReference>
<dbReference type="PANTHER" id="PTHR11453:SF36">
    <property type="entry name" value="ANION EXCHANGE PROTEIN"/>
    <property type="match status" value="1"/>
</dbReference>
<feature type="domain" description="Bicarbonate transporter-like transmembrane" evidence="11">
    <location>
        <begin position="410"/>
        <end position="953"/>
    </location>
</feature>
<feature type="region of interest" description="Disordered" evidence="10">
    <location>
        <begin position="980"/>
        <end position="1000"/>
    </location>
</feature>
<keyword evidence="5 9" id="KW-0812">Transmembrane</keyword>
<keyword evidence="8 9" id="KW-0472">Membrane</keyword>
<feature type="transmembrane region" description="Helical" evidence="9">
    <location>
        <begin position="639"/>
        <end position="657"/>
    </location>
</feature>
<evidence type="ECO:0000313" key="14">
    <source>
        <dbReference type="WBParaSite" id="SVE_0696900.1"/>
    </source>
</evidence>
<dbReference type="PRINTS" id="PR01231">
    <property type="entry name" value="HCO3TRNSPORT"/>
</dbReference>
<evidence type="ECO:0000256" key="1">
    <source>
        <dbReference type="ARBA" id="ARBA00004651"/>
    </source>
</evidence>
<dbReference type="AlphaFoldDB" id="A0A0K0FDP3"/>
<reference evidence="14" key="2">
    <citation type="submission" date="2015-08" db="UniProtKB">
        <authorList>
            <consortium name="WormBaseParasite"/>
        </authorList>
    </citation>
    <scope>IDENTIFICATION</scope>
</reference>
<comment type="subcellular location">
    <subcellularLocation>
        <location evidence="1">Cell membrane</location>
        <topology evidence="1">Multi-pass membrane protein</topology>
    </subcellularLocation>
    <subcellularLocation>
        <location evidence="9">Membrane</location>
        <topology evidence="9">Multi-pass membrane protein</topology>
    </subcellularLocation>
</comment>
<evidence type="ECO:0000256" key="4">
    <source>
        <dbReference type="ARBA" id="ARBA00022475"/>
    </source>
</evidence>
<keyword evidence="3 9" id="KW-0813">Transport</keyword>
<evidence type="ECO:0000256" key="2">
    <source>
        <dbReference type="ARBA" id="ARBA00010993"/>
    </source>
</evidence>
<comment type="similarity">
    <text evidence="2 9">Belongs to the anion exchanger (TC 2.A.31) family.</text>
</comment>
<feature type="domain" description="Band 3 cytoplasmic" evidence="12">
    <location>
        <begin position="84"/>
        <end position="352"/>
    </location>
</feature>
<evidence type="ECO:0000256" key="9">
    <source>
        <dbReference type="RuleBase" id="RU362035"/>
    </source>
</evidence>
<evidence type="ECO:0000256" key="5">
    <source>
        <dbReference type="ARBA" id="ARBA00022692"/>
    </source>
</evidence>